<evidence type="ECO:0000259" key="4">
    <source>
        <dbReference type="Pfam" id="PF19040"/>
    </source>
</evidence>
<gene>
    <name evidence="5" type="ORF">UFOPK3752_00437</name>
</gene>
<feature type="transmembrane region" description="Helical" evidence="2">
    <location>
        <begin position="163"/>
        <end position="180"/>
    </location>
</feature>
<dbReference type="InterPro" id="IPR050879">
    <property type="entry name" value="Acyltransferase_3"/>
</dbReference>
<dbReference type="Pfam" id="PF01757">
    <property type="entry name" value="Acyl_transf_3"/>
    <property type="match status" value="1"/>
</dbReference>
<name>A0A6J7IK06_9ZZZZ</name>
<evidence type="ECO:0000256" key="1">
    <source>
        <dbReference type="SAM" id="MobiDB-lite"/>
    </source>
</evidence>
<organism evidence="5">
    <name type="scientific">freshwater metagenome</name>
    <dbReference type="NCBI Taxonomy" id="449393"/>
    <lineage>
        <taxon>unclassified sequences</taxon>
        <taxon>metagenomes</taxon>
        <taxon>ecological metagenomes</taxon>
    </lineage>
</organism>
<feature type="transmembrane region" description="Helical" evidence="2">
    <location>
        <begin position="226"/>
        <end position="251"/>
    </location>
</feature>
<sequence length="730" mass="76847">MFEIPSVAPTSEAPTPGGGTRFRADVEGLRAVAIAAVVGYHVGLPFLPGGFVGVDVFFVISGFLITGLLVREVTTTGRVSLTRFWARRARRLLPAATLVLAVVTGLAYFVLPALDHGIVGADVVSAAFYVSNMRSAVQATDYLASDANPSPVLHFWSLGVEEQFYLVWPLLILVTALVLARRRRRIAIESAGDWRVSRLHLAVVLVVLAVASFALSLRLTERIEPWAFFGMPTRAWEFAVGGLVAIGTAGLSRLPALVRRASGVLGIAVLVGSVALINAEVPYPGTAALWPVLATGVIIASGSAPSDRGGGAPRLLSWWPMRALGRLSYSWYLWHWPALVLTASLWGVMGVPARVVVALLALVPSALAYRFIERPLHHHPALVRSTRGSLGLGGSLSAAAAIVGLVLMVFPGGGALASATALPTAADEQVGRGPASTAGPDEPANAGSGTGEATASPAAIVWPTGALTPTPATARADLPIIYGDGCHLTAPAVAYPPCHFGDTQSKITIVLFGDSHAAQWFPTLEAIAIEHHWLVVSRTKSGCPAPDVTIYQRNLKRAYDECDTWRASVLAELSGPDKPTLVIATGTRTESLVDRSTGDRMAASAAGAEWKAGWTRTLAAFAASDVHVAVLRDTPWPGADIPVCVSSHLSAPRVCDVALDALDSPAYDIEMTAGSPTAHGVDLTDILCDSRGCPATLGKYLVYRDTSHLTATFARALTPYLYRALAPLLP</sequence>
<feature type="domain" description="SGNH" evidence="4">
    <location>
        <begin position="486"/>
        <end position="721"/>
    </location>
</feature>
<dbReference type="GO" id="GO:0016747">
    <property type="term" value="F:acyltransferase activity, transferring groups other than amino-acyl groups"/>
    <property type="evidence" value="ECO:0007669"/>
    <property type="project" value="InterPro"/>
</dbReference>
<dbReference type="EMBL" id="CAFBND010000011">
    <property type="protein sequence ID" value="CAB4931170.1"/>
    <property type="molecule type" value="Genomic_DNA"/>
</dbReference>
<keyword evidence="2" id="KW-0812">Transmembrane</keyword>
<dbReference type="PANTHER" id="PTHR23028:SF53">
    <property type="entry name" value="ACYL_TRANSF_3 DOMAIN-CONTAINING PROTEIN"/>
    <property type="match status" value="1"/>
</dbReference>
<reference evidence="5" key="1">
    <citation type="submission" date="2020-05" db="EMBL/GenBank/DDBJ databases">
        <authorList>
            <person name="Chiriac C."/>
            <person name="Salcher M."/>
            <person name="Ghai R."/>
            <person name="Kavagutti S V."/>
        </authorList>
    </citation>
    <scope>NUCLEOTIDE SEQUENCE</scope>
</reference>
<keyword evidence="2" id="KW-0472">Membrane</keyword>
<dbReference type="Pfam" id="PF19040">
    <property type="entry name" value="SGNH"/>
    <property type="match status" value="1"/>
</dbReference>
<evidence type="ECO:0000256" key="2">
    <source>
        <dbReference type="SAM" id="Phobius"/>
    </source>
</evidence>
<dbReference type="PANTHER" id="PTHR23028">
    <property type="entry name" value="ACETYLTRANSFERASE"/>
    <property type="match status" value="1"/>
</dbReference>
<feature type="domain" description="Acyltransferase 3" evidence="3">
    <location>
        <begin position="24"/>
        <end position="367"/>
    </location>
</feature>
<feature type="transmembrane region" description="Helical" evidence="2">
    <location>
        <begin position="392"/>
        <end position="410"/>
    </location>
</feature>
<feature type="region of interest" description="Disordered" evidence="1">
    <location>
        <begin position="427"/>
        <end position="454"/>
    </location>
</feature>
<evidence type="ECO:0000313" key="5">
    <source>
        <dbReference type="EMBL" id="CAB4931170.1"/>
    </source>
</evidence>
<proteinExistence type="predicted"/>
<keyword evidence="2" id="KW-1133">Transmembrane helix</keyword>
<dbReference type="InterPro" id="IPR043968">
    <property type="entry name" value="SGNH"/>
</dbReference>
<feature type="transmembrane region" description="Helical" evidence="2">
    <location>
        <begin position="50"/>
        <end position="70"/>
    </location>
</feature>
<accession>A0A6J7IK06</accession>
<feature type="transmembrane region" description="Helical" evidence="2">
    <location>
        <begin position="355"/>
        <end position="372"/>
    </location>
</feature>
<dbReference type="GO" id="GO:0016020">
    <property type="term" value="C:membrane"/>
    <property type="evidence" value="ECO:0007669"/>
    <property type="project" value="TreeGrafter"/>
</dbReference>
<feature type="transmembrane region" description="Helical" evidence="2">
    <location>
        <begin position="201"/>
        <end position="220"/>
    </location>
</feature>
<feature type="transmembrane region" description="Helical" evidence="2">
    <location>
        <begin position="91"/>
        <end position="111"/>
    </location>
</feature>
<dbReference type="GO" id="GO:0009103">
    <property type="term" value="P:lipopolysaccharide biosynthetic process"/>
    <property type="evidence" value="ECO:0007669"/>
    <property type="project" value="TreeGrafter"/>
</dbReference>
<protein>
    <submittedName>
        <fullName evidence="5">Unannotated protein</fullName>
    </submittedName>
</protein>
<dbReference type="AlphaFoldDB" id="A0A6J7IK06"/>
<evidence type="ECO:0000259" key="3">
    <source>
        <dbReference type="Pfam" id="PF01757"/>
    </source>
</evidence>
<dbReference type="InterPro" id="IPR002656">
    <property type="entry name" value="Acyl_transf_3_dom"/>
</dbReference>
<feature type="transmembrane region" description="Helical" evidence="2">
    <location>
        <begin position="263"/>
        <end position="281"/>
    </location>
</feature>